<accession>A0A5E4BP06</accession>
<keyword evidence="2" id="KW-1185">Reference proteome</keyword>
<comment type="caution">
    <text evidence="1">The sequence shown here is derived from an EMBL/GenBank/DDBJ whole genome shotgun (WGS) entry which is preliminary data.</text>
</comment>
<reference evidence="1" key="1">
    <citation type="submission" date="2019-04" db="EMBL/GenBank/DDBJ databases">
        <authorList>
            <person name="Alioto T."/>
            <person name="Alioto T."/>
        </authorList>
    </citation>
    <scope>NUCLEOTIDE SEQUENCE [LARGE SCALE GENOMIC DNA]</scope>
</reference>
<name>A0A5E4BP06_MARMO</name>
<dbReference type="EMBL" id="CABDUW010000547">
    <property type="protein sequence ID" value="VTJ71297.1"/>
    <property type="molecule type" value="Genomic_DNA"/>
</dbReference>
<feature type="non-terminal residue" evidence="1">
    <location>
        <position position="1"/>
    </location>
</feature>
<evidence type="ECO:0000313" key="1">
    <source>
        <dbReference type="EMBL" id="VTJ71297.1"/>
    </source>
</evidence>
<evidence type="ECO:0000313" key="2">
    <source>
        <dbReference type="Proteomes" id="UP000335636"/>
    </source>
</evidence>
<dbReference type="AlphaFoldDB" id="A0A5E4BP06"/>
<sequence length="105" mass="11343">GFQVPKQTTSISTCARLLAAHLCRNSIHQSHTGHPAATHAQELQLPLPCGPPSTTMGLPWSLPSWDSAATAVVPNIRYPDCTWGHCTGSRDSRQPQHCMLQSCIS</sequence>
<dbReference type="Proteomes" id="UP000335636">
    <property type="component" value="Unassembled WGS sequence"/>
</dbReference>
<gene>
    <name evidence="1" type="ORF">MONAX_5E027555</name>
</gene>
<organism evidence="1 2">
    <name type="scientific">Marmota monax</name>
    <name type="common">Woodchuck</name>
    <dbReference type="NCBI Taxonomy" id="9995"/>
    <lineage>
        <taxon>Eukaryota</taxon>
        <taxon>Metazoa</taxon>
        <taxon>Chordata</taxon>
        <taxon>Craniata</taxon>
        <taxon>Vertebrata</taxon>
        <taxon>Euteleostomi</taxon>
        <taxon>Mammalia</taxon>
        <taxon>Eutheria</taxon>
        <taxon>Euarchontoglires</taxon>
        <taxon>Glires</taxon>
        <taxon>Rodentia</taxon>
        <taxon>Sciuromorpha</taxon>
        <taxon>Sciuridae</taxon>
        <taxon>Xerinae</taxon>
        <taxon>Marmotini</taxon>
        <taxon>Marmota</taxon>
    </lineage>
</organism>
<proteinExistence type="predicted"/>
<protein>
    <submittedName>
        <fullName evidence="1">Uncharacterized protein</fullName>
    </submittedName>
</protein>